<dbReference type="Proteomes" id="UP000005730">
    <property type="component" value="Chromosome"/>
</dbReference>
<dbReference type="Pfam" id="PF00675">
    <property type="entry name" value="Peptidase_M16"/>
    <property type="match status" value="1"/>
</dbReference>
<dbReference type="InterPro" id="IPR001431">
    <property type="entry name" value="Pept_M16_Zn_BS"/>
</dbReference>
<evidence type="ECO:0000256" key="2">
    <source>
        <dbReference type="RuleBase" id="RU004447"/>
    </source>
</evidence>
<gene>
    <name evidence="5" type="ORF">TheveDRAFT_1310</name>
</gene>
<name>H0UNL5_9BACT</name>
<proteinExistence type="inferred from homology"/>
<keyword evidence="6" id="KW-1185">Reference proteome</keyword>
<organism evidence="5 6">
    <name type="scientific">Thermanaerovibrio velox DSM 12556</name>
    <dbReference type="NCBI Taxonomy" id="926567"/>
    <lineage>
        <taxon>Bacteria</taxon>
        <taxon>Thermotogati</taxon>
        <taxon>Synergistota</taxon>
        <taxon>Synergistia</taxon>
        <taxon>Synergistales</taxon>
        <taxon>Synergistaceae</taxon>
        <taxon>Thermanaerovibrio</taxon>
    </lineage>
</organism>
<evidence type="ECO:0000259" key="4">
    <source>
        <dbReference type="Pfam" id="PF05193"/>
    </source>
</evidence>
<dbReference type="GO" id="GO:0006508">
    <property type="term" value="P:proteolysis"/>
    <property type="evidence" value="ECO:0007669"/>
    <property type="project" value="InterPro"/>
</dbReference>
<dbReference type="SUPFAM" id="SSF63411">
    <property type="entry name" value="LuxS/MPP-like metallohydrolase"/>
    <property type="match status" value="4"/>
</dbReference>
<dbReference type="InterPro" id="IPR011765">
    <property type="entry name" value="Pept_M16_N"/>
</dbReference>
<dbReference type="AlphaFoldDB" id="H0UNL5"/>
<dbReference type="PANTHER" id="PTHR11851">
    <property type="entry name" value="METALLOPROTEASE"/>
    <property type="match status" value="1"/>
</dbReference>
<dbReference type="STRING" id="926567.TheveDRAFT_1310"/>
<dbReference type="PANTHER" id="PTHR11851:SF49">
    <property type="entry name" value="MITOCHONDRIAL-PROCESSING PEPTIDASE SUBUNIT ALPHA"/>
    <property type="match status" value="1"/>
</dbReference>
<feature type="domain" description="Peptidase M16 C-terminal" evidence="4">
    <location>
        <begin position="198"/>
        <end position="372"/>
    </location>
</feature>
<dbReference type="Gene3D" id="3.30.830.10">
    <property type="entry name" value="Metalloenzyme, LuxS/M16 peptidase-like"/>
    <property type="match status" value="4"/>
</dbReference>
<dbReference type="InterPro" id="IPR050361">
    <property type="entry name" value="MPP/UQCRC_Complex"/>
</dbReference>
<sequence>MKLFILPIASLAILLFFVPRAFSAPLPEVSMGGVNQYHLANRLMVLLIRDPGASNVTVNVVYRVGSSDERDGERGLAHLLEHLLFKGTPSHPDIPSEIASRGGRANGNTWTDRTCYFQTLPARLENLRWALSLESERMTKARITAEELDKERGVVINELVRGENDPISVLMNRMESVAFDWHSYGKPTIGNRVDLERLSLDRVLDFYRSFVRPDNGVLIISSPFEDEVVLKEVERFFGSIEVPSYPVPRMVSQELGQDGERMVKLYLPGQYGAVGLVYHGPAGSSRKAAAFQVLMEIIGAEPSGRLYRDLVMKGVAGAVWAGAFMFKDSSTAIALAQLPGGSNPESALAAMVDSVEGRRGFTAEEVHQAKQRILKRMDLKYASPDELAVELTEWVARGDWRLFFVHRSRVEDVTPEEVNALAERYLVRYNRTAGIFEPSSSDVRVMVPNGEPIGEEELRRAAESPLMEGESLGVTLDEMERRVQRFTLGGLKVGLIDKRTRGGWVYARLGLEIGTPEDLKGKALIGELMGRYLGRGAGGMSREELDRAFDEMRALVSFSGSPTGVTVDLKAPSENFGKALDLVALCLKEPRFSKEQLSTLKLELRSEIEDQMDDPSALAEEVLDEAFNPYHKGDVRRPLTMKERLEGMESVGLNELKAFHRQFFGLSEGQLGVVGPVDGDWLRKKLEDLFSGWSPKVRYRRVEYPFVPVEGGVRRVQVNGKPNATVAAWSPVRINQESPDYPDLLVAVNVLGGGWLDSRLARRIRHHDGTSYGVRLSLRVFDPDDSGRLEFWAIASPKDVPRVKESFRDELRRALNEGFSSQEVERAKSFILEGVKVDRSQDGRLPRQLEKDLFLGRDFLWHRAMEEAISKVTPDSALKALRRHLSGEGAFLIVEAGSFE</sequence>
<dbReference type="EMBL" id="CM001377">
    <property type="protein sequence ID" value="EHM10430.1"/>
    <property type="molecule type" value="Genomic_DNA"/>
</dbReference>
<dbReference type="HOGENOM" id="CLU_007487_1_1_0"/>
<evidence type="ECO:0000259" key="3">
    <source>
        <dbReference type="Pfam" id="PF00675"/>
    </source>
</evidence>
<dbReference type="InterPro" id="IPR007863">
    <property type="entry name" value="Peptidase_M16_C"/>
</dbReference>
<reference evidence="5 6" key="1">
    <citation type="submission" date="2011-10" db="EMBL/GenBank/DDBJ databases">
        <title>The Noncontiguous Finished genome of Thermanaerovibrio velox DSM 12556.</title>
        <authorList>
            <consortium name="US DOE Joint Genome Institute (JGI-PGF)"/>
            <person name="Lucas S."/>
            <person name="Copeland A."/>
            <person name="Lapidus A."/>
            <person name="Glavina del Rio T."/>
            <person name="Dalin E."/>
            <person name="Tice H."/>
            <person name="Bruce D."/>
            <person name="Goodwin L."/>
            <person name="Pitluck S."/>
            <person name="Peters L."/>
            <person name="Mikhailova N."/>
            <person name="Teshima H."/>
            <person name="Kyrpides N."/>
            <person name="Mavromatis K."/>
            <person name="Ivanova N."/>
            <person name="Markowitz V."/>
            <person name="Cheng J.-F."/>
            <person name="Hugenholtz P."/>
            <person name="Woyke T."/>
            <person name="Wu D."/>
            <person name="Spring S."/>
            <person name="Brambilla E.-M."/>
            <person name="Klenk H.-P."/>
            <person name="Eisen J.A."/>
        </authorList>
    </citation>
    <scope>NUCLEOTIDE SEQUENCE [LARGE SCALE GENOMIC DNA]</scope>
    <source>
        <strain evidence="5 6">DSM 12556</strain>
    </source>
</reference>
<feature type="domain" description="Peptidase M16 N-terminal" evidence="3">
    <location>
        <begin position="45"/>
        <end position="190"/>
    </location>
</feature>
<accession>H0UNL5</accession>
<dbReference type="GO" id="GO:0004222">
    <property type="term" value="F:metalloendopeptidase activity"/>
    <property type="evidence" value="ECO:0007669"/>
    <property type="project" value="InterPro"/>
</dbReference>
<evidence type="ECO:0000313" key="6">
    <source>
        <dbReference type="Proteomes" id="UP000005730"/>
    </source>
</evidence>
<evidence type="ECO:0000256" key="1">
    <source>
        <dbReference type="ARBA" id="ARBA00007261"/>
    </source>
</evidence>
<dbReference type="GO" id="GO:0046872">
    <property type="term" value="F:metal ion binding"/>
    <property type="evidence" value="ECO:0007669"/>
    <property type="project" value="InterPro"/>
</dbReference>
<dbReference type="InterPro" id="IPR011249">
    <property type="entry name" value="Metalloenz_LuxS/M16"/>
</dbReference>
<dbReference type="eggNOG" id="COG0612">
    <property type="taxonomic scope" value="Bacteria"/>
</dbReference>
<protein>
    <submittedName>
        <fullName evidence="5">Putative Zn-dependent peptidase</fullName>
    </submittedName>
</protein>
<dbReference type="RefSeq" id="WP_006583924.1">
    <property type="nucleotide sequence ID" value="NZ_CM001377.1"/>
</dbReference>
<feature type="domain" description="Peptidase M16 C-terminal" evidence="4">
    <location>
        <begin position="652"/>
        <end position="829"/>
    </location>
</feature>
<dbReference type="PROSITE" id="PS00143">
    <property type="entry name" value="INSULINASE"/>
    <property type="match status" value="1"/>
</dbReference>
<dbReference type="Pfam" id="PF05193">
    <property type="entry name" value="Peptidase_M16_C"/>
    <property type="match status" value="2"/>
</dbReference>
<evidence type="ECO:0000313" key="5">
    <source>
        <dbReference type="EMBL" id="EHM10430.1"/>
    </source>
</evidence>
<comment type="similarity">
    <text evidence="1 2">Belongs to the peptidase M16 family.</text>
</comment>